<dbReference type="Proteomes" id="UP001227230">
    <property type="component" value="Chromosome 12"/>
</dbReference>
<sequence>MIILEKKREKERVHQFLMGLDEEVYDTVHSNILSTEPLLNLNRPYAMVAQQERMRTGNRLRTNVSERGDGHKRGAHGGHDKGGTTRANAATTNDVDKKGIGGLNDEQWATLMGMLSAHKIGTNEKLMGKQGQLPWIIDSGASNHMTSVYTCMREVKDIDPCPDRSTRKVIGVGEQCEGLYFLKGAASVHAFKMNGVTSFELWHRRMGHPSSKVLGLIPEVSVRIFGCLCYSHNLNRDNDKFASQSKKCIFVRYSFDKKGWRLYDLETDKYFVSCDVVFVETDFPFAFKDVTTDDLNVYRTHNWSAGIEVDCDEGELTNADVSAKEGNLEDDVVEEDNTVDESLGRGQRVKVSSVHLKDYVTHTIKSGLLVHSPFQSNSLGHEPTTYAEAAKKECWRDAMRKEIQALEENGTWTLVDLPPGKKAIGSKWVYKIKYHSDGSVEC</sequence>
<dbReference type="Pfam" id="PF25597">
    <property type="entry name" value="SH3_retrovirus"/>
    <property type="match status" value="1"/>
</dbReference>
<dbReference type="PANTHER" id="PTHR34222">
    <property type="entry name" value="GAG_PRE-INTEGRS DOMAIN-CONTAINING PROTEIN"/>
    <property type="match status" value="1"/>
</dbReference>
<dbReference type="EMBL" id="CP126659">
    <property type="protein sequence ID" value="WJZ99446.1"/>
    <property type="molecule type" value="Genomic_DNA"/>
</dbReference>
<evidence type="ECO:0000256" key="1">
    <source>
        <dbReference type="SAM" id="MobiDB-lite"/>
    </source>
</evidence>
<keyword evidence="4" id="KW-1185">Reference proteome</keyword>
<name>A0ABY9CY48_VITVI</name>
<feature type="compositionally biased region" description="Basic and acidic residues" evidence="1">
    <location>
        <begin position="64"/>
        <end position="83"/>
    </location>
</feature>
<feature type="compositionally biased region" description="Low complexity" evidence="1">
    <location>
        <begin position="84"/>
        <end position="93"/>
    </location>
</feature>
<dbReference type="InterPro" id="IPR057670">
    <property type="entry name" value="SH3_retrovirus"/>
</dbReference>
<evidence type="ECO:0000313" key="3">
    <source>
        <dbReference type="EMBL" id="WJZ99446.1"/>
    </source>
</evidence>
<reference evidence="3 4" key="1">
    <citation type="journal article" date="2023" name="Hortic Res">
        <title>The complete reference genome for grapevine (Vitis vinifera L.) genetics and breeding.</title>
        <authorList>
            <person name="Shi X."/>
            <person name="Cao S."/>
            <person name="Wang X."/>
            <person name="Huang S."/>
            <person name="Wang Y."/>
            <person name="Liu Z."/>
            <person name="Liu W."/>
            <person name="Leng X."/>
            <person name="Peng Y."/>
            <person name="Wang N."/>
            <person name="Wang Y."/>
            <person name="Ma Z."/>
            <person name="Xu X."/>
            <person name="Zhang F."/>
            <person name="Xue H."/>
            <person name="Zhong H."/>
            <person name="Wang Y."/>
            <person name="Zhang K."/>
            <person name="Velt A."/>
            <person name="Avia K."/>
            <person name="Holtgrawe D."/>
            <person name="Grimplet J."/>
            <person name="Matus J.T."/>
            <person name="Ware D."/>
            <person name="Wu X."/>
            <person name="Wang H."/>
            <person name="Liu C."/>
            <person name="Fang Y."/>
            <person name="Rustenholz C."/>
            <person name="Cheng Z."/>
            <person name="Xiao H."/>
            <person name="Zhou Y."/>
        </authorList>
    </citation>
    <scope>NUCLEOTIDE SEQUENCE [LARGE SCALE GENOMIC DNA]</scope>
    <source>
        <strain evidence="4">cv. Pinot noir / PN40024</strain>
        <tissue evidence="3">Leaf</tissue>
    </source>
</reference>
<feature type="region of interest" description="Disordered" evidence="1">
    <location>
        <begin position="62"/>
        <end position="99"/>
    </location>
</feature>
<feature type="domain" description="Retroviral polymerase SH3-like" evidence="2">
    <location>
        <begin position="227"/>
        <end position="286"/>
    </location>
</feature>
<dbReference type="PANTHER" id="PTHR34222:SF28">
    <property type="entry name" value="CCHC-TYPE DOMAIN-CONTAINING PROTEIN"/>
    <property type="match status" value="1"/>
</dbReference>
<evidence type="ECO:0000259" key="2">
    <source>
        <dbReference type="Pfam" id="PF25597"/>
    </source>
</evidence>
<proteinExistence type="predicted"/>
<accession>A0ABY9CY48</accession>
<evidence type="ECO:0000313" key="4">
    <source>
        <dbReference type="Proteomes" id="UP001227230"/>
    </source>
</evidence>
<organism evidence="3 4">
    <name type="scientific">Vitis vinifera</name>
    <name type="common">Grape</name>
    <dbReference type="NCBI Taxonomy" id="29760"/>
    <lineage>
        <taxon>Eukaryota</taxon>
        <taxon>Viridiplantae</taxon>
        <taxon>Streptophyta</taxon>
        <taxon>Embryophyta</taxon>
        <taxon>Tracheophyta</taxon>
        <taxon>Spermatophyta</taxon>
        <taxon>Magnoliopsida</taxon>
        <taxon>eudicotyledons</taxon>
        <taxon>Gunneridae</taxon>
        <taxon>Pentapetalae</taxon>
        <taxon>rosids</taxon>
        <taxon>Vitales</taxon>
        <taxon>Vitaceae</taxon>
        <taxon>Viteae</taxon>
        <taxon>Vitis</taxon>
    </lineage>
</organism>
<protein>
    <recommendedName>
        <fullName evidence="2">Retroviral polymerase SH3-like domain-containing protein</fullName>
    </recommendedName>
</protein>
<gene>
    <name evidence="3" type="ORF">VitviT2T_017892</name>
</gene>